<name>A0A158GBZ7_9BURK</name>
<accession>A0A158GBZ7</accession>
<dbReference type="OrthoDB" id="9022952at2"/>
<dbReference type="RefSeq" id="WP_087666756.1">
    <property type="nucleotide sequence ID" value="NZ_FCNW02000005.1"/>
</dbReference>
<protein>
    <submittedName>
        <fullName evidence="1">Uncharacterized protein</fullName>
    </submittedName>
</protein>
<dbReference type="Proteomes" id="UP000054977">
    <property type="component" value="Unassembled WGS sequence"/>
</dbReference>
<evidence type="ECO:0000313" key="2">
    <source>
        <dbReference type="Proteomes" id="UP000054977"/>
    </source>
</evidence>
<gene>
    <name evidence="1" type="ORF">AWB65_01739</name>
</gene>
<proteinExistence type="predicted"/>
<dbReference type="AlphaFoldDB" id="A0A158GBZ7"/>
<reference evidence="1" key="1">
    <citation type="submission" date="2016-01" db="EMBL/GenBank/DDBJ databases">
        <authorList>
            <person name="Peeters C."/>
        </authorList>
    </citation>
    <scope>NUCLEOTIDE SEQUENCE [LARGE SCALE GENOMIC DNA]</scope>
    <source>
        <strain evidence="1">LMG 22934</strain>
    </source>
</reference>
<keyword evidence="2" id="KW-1185">Reference proteome</keyword>
<sequence>MFERLMQVNAASGESQEVLTARKVAAIVATLTDDTTGFSKFDHRTLPASFPIKLIGYMHGFSLMICAAWRVEESGVSSAAMRFAASCVFPLIEAHDMDRIVAHIDSATEFSVGREAGLADGESYVTTGRRGTALIDLLMDQHGGEAAPASALSPRESCTNVSA</sequence>
<comment type="caution">
    <text evidence="1">The sequence shown here is derived from an EMBL/GenBank/DDBJ whole genome shotgun (WGS) entry which is preliminary data.</text>
</comment>
<evidence type="ECO:0000313" key="1">
    <source>
        <dbReference type="EMBL" id="SAL28900.1"/>
    </source>
</evidence>
<organism evidence="1 2">
    <name type="scientific">Caballeronia humi</name>
    <dbReference type="NCBI Taxonomy" id="326474"/>
    <lineage>
        <taxon>Bacteria</taxon>
        <taxon>Pseudomonadati</taxon>
        <taxon>Pseudomonadota</taxon>
        <taxon>Betaproteobacteria</taxon>
        <taxon>Burkholderiales</taxon>
        <taxon>Burkholderiaceae</taxon>
        <taxon>Caballeronia</taxon>
    </lineage>
</organism>
<dbReference type="EMBL" id="FCNW02000005">
    <property type="protein sequence ID" value="SAL28900.1"/>
    <property type="molecule type" value="Genomic_DNA"/>
</dbReference>